<accession>A0A8B6D6L7</accession>
<proteinExistence type="predicted"/>
<dbReference type="EMBL" id="UYJE01002915">
    <property type="protein sequence ID" value="VDI14870.1"/>
    <property type="molecule type" value="Genomic_DNA"/>
</dbReference>
<dbReference type="InterPro" id="IPR026811">
    <property type="entry name" value="CIZ1"/>
</dbReference>
<dbReference type="GO" id="GO:0003676">
    <property type="term" value="F:nucleic acid binding"/>
    <property type="evidence" value="ECO:0007669"/>
    <property type="project" value="InterPro"/>
</dbReference>
<dbReference type="InterPro" id="IPR003604">
    <property type="entry name" value="Matrin/U1-like-C_Znf_C2H2"/>
</dbReference>
<sequence length="1124" mass="122568">MQTSTVTVASGPKVAPIVAPMPVGATPPVYLFNINHLLALNSVMNRNRGRGRGGSQGRQGGMGGGNLGRQRQQQLNAGPGILGTGPMMAMGGNGGQFKQPMSPPAGRMRNVSPGMQGSMRPNQNQMKGDNQNNQVRESQLQLMNSLLMKQQQQQQQINSSRASLLNNLESSSLMGNRSNILGGGLDRNDIDDGRRNSLPGDLMQDRSYNENRRGMPIDVTSASGSGYMAQKVSRSLMDDNFSQNDRRNNRRMFDDQDFGGRGSNLGGRSSHLSDSQSSMMSDSRGKSNLRQDMGRSSLFGDDMTRSSVSVSSGNLLDAGSSLLSNMQQAVFGQEGQRVETQGGNVQSIIGQGNMQSIMGQQGGNVQSLMSQQGGSMRGITGQQAGNVQSIMGQQGGNMQSMMGQQGGNMQSMMGQGGNVQGMMGQQGGNAQGMMGQQERSMQSLMGQQGGNMSGMMGQQGGNLQGMMGQQGGNMQNMMGQAGGNMRGSQGGRLQNMTGQGRQSQNQGMIGADVGNMQGLLGQGPPAGGKSNIPSLFDVRTNRQGLLGKRAGRGGRDQGGGRGGRGDQGGPKKFRRNSGPSPQDFRRQGNRNDRGSEGRGRSRGNDRRNNRPDRTSTNDRRNPRDSDSSRSRDSDRKSHSSDRRSRDKGKASNVDRKSQSHDRSADKSRDKTADKSHDKSSDKKEIKKEQYDPAEPTEDEENAATELAWVEKKDKDVEMVDVTAKPVTETKTNTPNKDKDVPDKTMTVTVDSKGRSVDDSALIKKEAKDEGSSDKKSFFCHACMVECQDFEGFGRHMKGKKHLSRMENLGSAHNQASEQEASRLKAQEHLRSVEKKPRSEDRKRRDDISPRRGSSDRRSDRDRRRRRDRDIDESSNASFPGDLGDMVTVDEIGFEEHEDASMDTDDNSRHGKEAKKGGGKKESLPEDADDYVIPDYDPTKAVGQKYVVPVSGYFCKLCHKFYTTEASAKTNHCQSKQHYDKFNAVMMDKLITKALAKEEEEEKRTEDASPKEEKKEDETKVMEGIVSTEPVNGKSVEKENVSSDDPVNGKKEEENTEEKMEEDSSENPIDSTPTTENETVNGSSENKVEAKSETAEISDVIVTVPNQKAKAVKKVAQKAKRGKKT</sequence>
<dbReference type="PROSITE" id="PS50171">
    <property type="entry name" value="ZF_MATRIN"/>
    <property type="match status" value="1"/>
</dbReference>
<feature type="compositionally biased region" description="Basic and acidic residues" evidence="6">
    <location>
        <begin position="905"/>
        <end position="923"/>
    </location>
</feature>
<keyword evidence="5" id="KW-0539">Nucleus</keyword>
<keyword evidence="4" id="KW-0862">Zinc</keyword>
<feature type="compositionally biased region" description="Basic and acidic residues" evidence="6">
    <location>
        <begin position="1034"/>
        <end position="1052"/>
    </location>
</feature>
<evidence type="ECO:0000256" key="5">
    <source>
        <dbReference type="ARBA" id="ARBA00023242"/>
    </source>
</evidence>
<dbReference type="GO" id="GO:0008270">
    <property type="term" value="F:zinc ion binding"/>
    <property type="evidence" value="ECO:0007669"/>
    <property type="project" value="UniProtKB-KW"/>
</dbReference>
<dbReference type="AlphaFoldDB" id="A0A8B6D6L7"/>
<feature type="domain" description="Matrin-type" evidence="7">
    <location>
        <begin position="952"/>
        <end position="983"/>
    </location>
</feature>
<feature type="region of interest" description="Disordered" evidence="6">
    <location>
        <begin position="797"/>
        <end position="931"/>
    </location>
</feature>
<feature type="region of interest" description="Disordered" evidence="6">
    <location>
        <begin position="485"/>
        <end position="774"/>
    </location>
</feature>
<dbReference type="Gene3D" id="3.30.160.60">
    <property type="entry name" value="Classic Zinc Finger"/>
    <property type="match status" value="1"/>
</dbReference>
<feature type="region of interest" description="Disordered" evidence="6">
    <location>
        <begin position="47"/>
        <end position="71"/>
    </location>
</feature>
<feature type="compositionally biased region" description="Acidic residues" evidence="6">
    <location>
        <begin position="1053"/>
        <end position="1064"/>
    </location>
</feature>
<keyword evidence="9" id="KW-1185">Reference proteome</keyword>
<feature type="compositionally biased region" description="Polar residues" evidence="6">
    <location>
        <begin position="491"/>
        <end position="507"/>
    </location>
</feature>
<feature type="compositionally biased region" description="Basic and acidic residues" evidence="6">
    <location>
        <begin position="708"/>
        <end position="717"/>
    </location>
</feature>
<evidence type="ECO:0000313" key="9">
    <source>
        <dbReference type="Proteomes" id="UP000596742"/>
    </source>
</evidence>
<feature type="compositionally biased region" description="Basic and acidic residues" evidence="6">
    <location>
        <begin position="583"/>
        <end position="690"/>
    </location>
</feature>
<feature type="compositionally biased region" description="Basic and acidic residues" evidence="6">
    <location>
        <begin position="1001"/>
        <end position="1020"/>
    </location>
</feature>
<dbReference type="SMART" id="SM00451">
    <property type="entry name" value="ZnF_U1"/>
    <property type="match status" value="2"/>
</dbReference>
<feature type="compositionally biased region" description="Basic and acidic residues" evidence="6">
    <location>
        <begin position="186"/>
        <end position="195"/>
    </location>
</feature>
<dbReference type="GO" id="GO:0005634">
    <property type="term" value="C:nucleus"/>
    <property type="evidence" value="ECO:0007669"/>
    <property type="project" value="UniProtKB-SubCell"/>
</dbReference>
<evidence type="ECO:0000256" key="4">
    <source>
        <dbReference type="ARBA" id="ARBA00022833"/>
    </source>
</evidence>
<dbReference type="InterPro" id="IPR000690">
    <property type="entry name" value="Matrin/U1-C_Znf_C2H2"/>
</dbReference>
<feature type="region of interest" description="Disordered" evidence="6">
    <location>
        <begin position="238"/>
        <end position="311"/>
    </location>
</feature>
<evidence type="ECO:0000256" key="1">
    <source>
        <dbReference type="ARBA" id="ARBA00004123"/>
    </source>
</evidence>
<feature type="compositionally biased region" description="Basic and acidic residues" evidence="6">
    <location>
        <begin position="751"/>
        <end position="774"/>
    </location>
</feature>
<feature type="compositionally biased region" description="Acidic residues" evidence="6">
    <location>
        <begin position="891"/>
        <end position="904"/>
    </location>
</feature>
<keyword evidence="3" id="KW-0863">Zinc-finger</keyword>
<evidence type="ECO:0000256" key="6">
    <source>
        <dbReference type="SAM" id="MobiDB-lite"/>
    </source>
</evidence>
<organism evidence="8 9">
    <name type="scientific">Mytilus galloprovincialis</name>
    <name type="common">Mediterranean mussel</name>
    <dbReference type="NCBI Taxonomy" id="29158"/>
    <lineage>
        <taxon>Eukaryota</taxon>
        <taxon>Metazoa</taxon>
        <taxon>Spiralia</taxon>
        <taxon>Lophotrochozoa</taxon>
        <taxon>Mollusca</taxon>
        <taxon>Bivalvia</taxon>
        <taxon>Autobranchia</taxon>
        <taxon>Pteriomorphia</taxon>
        <taxon>Mytilida</taxon>
        <taxon>Mytiloidea</taxon>
        <taxon>Mytilidae</taxon>
        <taxon>Mytilinae</taxon>
        <taxon>Mytilus</taxon>
    </lineage>
</organism>
<keyword evidence="2" id="KW-0479">Metal-binding</keyword>
<protein>
    <recommendedName>
        <fullName evidence="7">Matrin-type domain-containing protein</fullName>
    </recommendedName>
</protein>
<gene>
    <name evidence="8" type="ORF">MGAL_10B071725</name>
</gene>
<dbReference type="PANTHER" id="PTHR15491:SF9">
    <property type="entry name" value="CIP1-INTERACTING ZINC FINGER PROTEIN"/>
    <property type="match status" value="1"/>
</dbReference>
<feature type="compositionally biased region" description="Basic and acidic residues" evidence="6">
    <location>
        <begin position="203"/>
        <end position="215"/>
    </location>
</feature>
<feature type="compositionally biased region" description="Polar residues" evidence="6">
    <location>
        <begin position="113"/>
        <end position="132"/>
    </location>
</feature>
<dbReference type="Proteomes" id="UP000596742">
    <property type="component" value="Unassembled WGS sequence"/>
</dbReference>
<feature type="region of interest" description="Disordered" evidence="6">
    <location>
        <begin position="184"/>
        <end position="225"/>
    </location>
</feature>
<evidence type="ECO:0000256" key="3">
    <source>
        <dbReference type="ARBA" id="ARBA00022771"/>
    </source>
</evidence>
<comment type="subcellular location">
    <subcellularLocation>
        <location evidence="1">Nucleus</location>
    </subcellularLocation>
</comment>
<feature type="compositionally biased region" description="Gly residues" evidence="6">
    <location>
        <begin position="52"/>
        <end position="67"/>
    </location>
</feature>
<feature type="region of interest" description="Disordered" evidence="6">
    <location>
        <begin position="101"/>
        <end position="132"/>
    </location>
</feature>
<reference evidence="8" key="1">
    <citation type="submission" date="2018-11" db="EMBL/GenBank/DDBJ databases">
        <authorList>
            <person name="Alioto T."/>
            <person name="Alioto T."/>
        </authorList>
    </citation>
    <scope>NUCLEOTIDE SEQUENCE</scope>
</reference>
<dbReference type="PANTHER" id="PTHR15491">
    <property type="match status" value="1"/>
</dbReference>
<feature type="compositionally biased region" description="Basic and acidic residues" evidence="6">
    <location>
        <begin position="819"/>
        <end position="871"/>
    </location>
</feature>
<feature type="compositionally biased region" description="Gly residues" evidence="6">
    <location>
        <begin position="556"/>
        <end position="568"/>
    </location>
</feature>
<evidence type="ECO:0000256" key="2">
    <source>
        <dbReference type="ARBA" id="ARBA00022723"/>
    </source>
</evidence>
<feature type="compositionally biased region" description="Basic and acidic residues" evidence="6">
    <location>
        <begin position="244"/>
        <end position="254"/>
    </location>
</feature>
<feature type="region of interest" description="Disordered" evidence="6">
    <location>
        <begin position="995"/>
        <end position="1096"/>
    </location>
</feature>
<feature type="compositionally biased region" description="Polar residues" evidence="6">
    <location>
        <begin position="1065"/>
        <end position="1084"/>
    </location>
</feature>
<evidence type="ECO:0000259" key="7">
    <source>
        <dbReference type="PROSITE" id="PS50171"/>
    </source>
</evidence>
<name>A0A8B6D6L7_MYTGA</name>
<evidence type="ECO:0000313" key="8">
    <source>
        <dbReference type="EMBL" id="VDI14870.1"/>
    </source>
</evidence>
<comment type="caution">
    <text evidence="8">The sequence shown here is derived from an EMBL/GenBank/DDBJ whole genome shotgun (WGS) entry which is preliminary data.</text>
</comment>
<feature type="compositionally biased region" description="Low complexity" evidence="6">
    <location>
        <begin position="266"/>
        <end position="282"/>
    </location>
</feature>